<dbReference type="InterPro" id="IPR044005">
    <property type="entry name" value="DZR_2"/>
</dbReference>
<keyword evidence="5" id="KW-1185">Reference proteome</keyword>
<dbReference type="Pfam" id="PF18912">
    <property type="entry name" value="DZR_2"/>
    <property type="match status" value="1"/>
</dbReference>
<protein>
    <submittedName>
        <fullName evidence="4">ComF family protein</fullName>
    </submittedName>
</protein>
<feature type="domain" description="Double zinc ribbon" evidence="3">
    <location>
        <begin position="15"/>
        <end position="65"/>
    </location>
</feature>
<dbReference type="SUPFAM" id="SSF53271">
    <property type="entry name" value="PRTase-like"/>
    <property type="match status" value="1"/>
</dbReference>
<name>A0A318JHF8_9NEIS</name>
<dbReference type="InterPro" id="IPR029057">
    <property type="entry name" value="PRTase-like"/>
</dbReference>
<evidence type="ECO:0000313" key="5">
    <source>
        <dbReference type="Proteomes" id="UP000248395"/>
    </source>
</evidence>
<dbReference type="PANTHER" id="PTHR47505">
    <property type="entry name" value="DNA UTILIZATION PROTEIN YHGH"/>
    <property type="match status" value="1"/>
</dbReference>
<organism evidence="4 5">
    <name type="scientific">Aquitalea magnusonii</name>
    <dbReference type="NCBI Taxonomy" id="332411"/>
    <lineage>
        <taxon>Bacteria</taxon>
        <taxon>Pseudomonadati</taxon>
        <taxon>Pseudomonadota</taxon>
        <taxon>Betaproteobacteria</taxon>
        <taxon>Neisseriales</taxon>
        <taxon>Chromobacteriaceae</taxon>
        <taxon>Aquitalea</taxon>
    </lineage>
</organism>
<dbReference type="Gene3D" id="3.40.50.2020">
    <property type="match status" value="1"/>
</dbReference>
<dbReference type="CDD" id="cd06223">
    <property type="entry name" value="PRTases_typeI"/>
    <property type="match status" value="1"/>
</dbReference>
<reference evidence="4 5" key="1">
    <citation type="submission" date="2018-05" db="EMBL/GenBank/DDBJ databases">
        <title>Genomic Encyclopedia of Type Strains, Phase IV (KMG-IV): sequencing the most valuable type-strain genomes for metagenomic binning, comparative biology and taxonomic classification.</title>
        <authorList>
            <person name="Goeker M."/>
        </authorList>
    </citation>
    <scope>NUCLEOTIDE SEQUENCE [LARGE SCALE GENOMIC DNA]</scope>
    <source>
        <strain evidence="4 5">DSM 25134</strain>
    </source>
</reference>
<dbReference type="AlphaFoldDB" id="A0A318JHF8"/>
<dbReference type="Pfam" id="PF00156">
    <property type="entry name" value="Pribosyltran"/>
    <property type="match status" value="1"/>
</dbReference>
<accession>A0A318JHF8</accession>
<dbReference type="PANTHER" id="PTHR47505:SF1">
    <property type="entry name" value="DNA UTILIZATION PROTEIN YHGH"/>
    <property type="match status" value="1"/>
</dbReference>
<dbReference type="InterPro" id="IPR051910">
    <property type="entry name" value="ComF/GntX_DNA_util-trans"/>
</dbReference>
<evidence type="ECO:0000259" key="2">
    <source>
        <dbReference type="Pfam" id="PF00156"/>
    </source>
</evidence>
<gene>
    <name evidence="4" type="ORF">DFR38_103199</name>
</gene>
<dbReference type="EMBL" id="QJKC01000003">
    <property type="protein sequence ID" value="PXX50019.1"/>
    <property type="molecule type" value="Genomic_DNA"/>
</dbReference>
<proteinExistence type="inferred from homology"/>
<dbReference type="OrthoDB" id="9793412at2"/>
<dbReference type="InterPro" id="IPR000836">
    <property type="entry name" value="PRTase_dom"/>
</dbReference>
<evidence type="ECO:0000256" key="1">
    <source>
        <dbReference type="ARBA" id="ARBA00008007"/>
    </source>
</evidence>
<dbReference type="RefSeq" id="WP_059284588.1">
    <property type="nucleotide sequence ID" value="NZ_LNQU01000004.1"/>
</dbReference>
<comment type="similarity">
    <text evidence="1">Belongs to the ComF/GntX family.</text>
</comment>
<evidence type="ECO:0000259" key="3">
    <source>
        <dbReference type="Pfam" id="PF18912"/>
    </source>
</evidence>
<sequence length="236" mass="26035">MLSNITRRLIDNCTIFNQSCLLCNTRNSEFGLCRGCKTSLPLLPELHCPICAEPAATGDICGFCLRSPPAFDALHVPYLFGYPLNTIIYAMKYGKQLQLTGTLAALMAEFARKTAMRSDLVLAVPLSKERLAERGFNQSIPLAQAIAVTMESRFSSTLCWRKRNTVPQASLGRAERRQNVRDAFGVKQRIDGLSVAIVDDVATSGMTLSALAEKLKKQGAKRVDAWVLCRAFFPKT</sequence>
<feature type="domain" description="Phosphoribosyltransferase" evidence="2">
    <location>
        <begin position="186"/>
        <end position="230"/>
    </location>
</feature>
<comment type="caution">
    <text evidence="4">The sequence shown here is derived from an EMBL/GenBank/DDBJ whole genome shotgun (WGS) entry which is preliminary data.</text>
</comment>
<evidence type="ECO:0000313" key="4">
    <source>
        <dbReference type="EMBL" id="PXX50019.1"/>
    </source>
</evidence>
<dbReference type="Proteomes" id="UP000248395">
    <property type="component" value="Unassembled WGS sequence"/>
</dbReference>